<dbReference type="Proteomes" id="UP001163321">
    <property type="component" value="Chromosome 1"/>
</dbReference>
<proteinExistence type="predicted"/>
<dbReference type="EMBL" id="CM047580">
    <property type="protein sequence ID" value="KAI9922156.1"/>
    <property type="molecule type" value="Genomic_DNA"/>
</dbReference>
<accession>A0ACC0WW20</accession>
<keyword evidence="2" id="KW-1185">Reference proteome</keyword>
<evidence type="ECO:0000313" key="1">
    <source>
        <dbReference type="EMBL" id="KAI9922156.1"/>
    </source>
</evidence>
<protein>
    <submittedName>
        <fullName evidence="1">Uncharacterized protein</fullName>
    </submittedName>
</protein>
<name>A0ACC0WW20_9STRA</name>
<comment type="caution">
    <text evidence="1">The sequence shown here is derived from an EMBL/GenBank/DDBJ whole genome shotgun (WGS) entry which is preliminary data.</text>
</comment>
<gene>
    <name evidence="1" type="ORF">PsorP6_001550</name>
</gene>
<organism evidence="1 2">
    <name type="scientific">Peronosclerospora sorghi</name>
    <dbReference type="NCBI Taxonomy" id="230839"/>
    <lineage>
        <taxon>Eukaryota</taxon>
        <taxon>Sar</taxon>
        <taxon>Stramenopiles</taxon>
        <taxon>Oomycota</taxon>
        <taxon>Peronosporomycetes</taxon>
        <taxon>Peronosporales</taxon>
        <taxon>Peronosporaceae</taxon>
        <taxon>Peronosclerospora</taxon>
    </lineage>
</organism>
<sequence length="146" mass="16118">MNLWNTDDLGLHNTLLYVNYKCFQRHCFHVCLPALLSFDSALFPLALLFLQLCLPFLLVQLHVIHFCRLAGFSFFLFQGALHPFAALITSTFAAEALTKCCTKLSGFITRDACGDGGVLLCLLPVRTIVSWASPLPAGGVSWLKVV</sequence>
<evidence type="ECO:0000313" key="2">
    <source>
        <dbReference type="Proteomes" id="UP001163321"/>
    </source>
</evidence>
<reference evidence="1 2" key="1">
    <citation type="journal article" date="2022" name="bioRxiv">
        <title>The genome of the oomycete Peronosclerospora sorghi, a cosmopolitan pathogen of maize and sorghum, is inflated with dispersed pseudogenes.</title>
        <authorList>
            <person name="Fletcher K."/>
            <person name="Martin F."/>
            <person name="Isakeit T."/>
            <person name="Cavanaugh K."/>
            <person name="Magill C."/>
            <person name="Michelmore R."/>
        </authorList>
    </citation>
    <scope>NUCLEOTIDE SEQUENCE [LARGE SCALE GENOMIC DNA]</scope>
    <source>
        <strain evidence="1">P6</strain>
    </source>
</reference>